<protein>
    <submittedName>
        <fullName evidence="2">Coniferyl aldehyde dehydrogenase</fullName>
    </submittedName>
</protein>
<gene>
    <name evidence="2" type="ORF">DR999_PMT23811</name>
</gene>
<dbReference type="Proteomes" id="UP000297703">
    <property type="component" value="Unassembled WGS sequence"/>
</dbReference>
<sequence length="99" mass="10656">MLSAVSTRSPPRCPRPRSHGRSRTKRILPHRFLSAYGGTAASAPPCRKRPMDPQRGWPGCRRPDQSEIDRGGGGAAGRDVTQCARALAVCLGRHVGKGQ</sequence>
<comment type="caution">
    <text evidence="2">The sequence shown here is derived from an EMBL/GenBank/DDBJ whole genome shotgun (WGS) entry which is preliminary data.</text>
</comment>
<accession>A0A4D9DIX4</accession>
<proteinExistence type="predicted"/>
<evidence type="ECO:0000256" key="1">
    <source>
        <dbReference type="SAM" id="MobiDB-lite"/>
    </source>
</evidence>
<name>A0A4D9DIX4_9SAUR</name>
<reference evidence="2 3" key="2">
    <citation type="submission" date="2019-04" db="EMBL/GenBank/DDBJ databases">
        <title>The genome sequence of big-headed turtle.</title>
        <authorList>
            <person name="Gong S."/>
        </authorList>
    </citation>
    <scope>NUCLEOTIDE SEQUENCE [LARGE SCALE GENOMIC DNA]</scope>
    <source>
        <strain evidence="2">DO16091913</strain>
        <tissue evidence="2">Muscle</tissue>
    </source>
</reference>
<feature type="compositionally biased region" description="Basic residues" evidence="1">
    <location>
        <begin position="14"/>
        <end position="29"/>
    </location>
</feature>
<organism evidence="2 3">
    <name type="scientific">Platysternon megacephalum</name>
    <name type="common">big-headed turtle</name>
    <dbReference type="NCBI Taxonomy" id="55544"/>
    <lineage>
        <taxon>Eukaryota</taxon>
        <taxon>Metazoa</taxon>
        <taxon>Chordata</taxon>
        <taxon>Craniata</taxon>
        <taxon>Vertebrata</taxon>
        <taxon>Euteleostomi</taxon>
        <taxon>Archelosauria</taxon>
        <taxon>Testudinata</taxon>
        <taxon>Testudines</taxon>
        <taxon>Cryptodira</taxon>
        <taxon>Durocryptodira</taxon>
        <taxon>Testudinoidea</taxon>
        <taxon>Platysternidae</taxon>
        <taxon>Platysternon</taxon>
    </lineage>
</organism>
<keyword evidence="3" id="KW-1185">Reference proteome</keyword>
<evidence type="ECO:0000313" key="2">
    <source>
        <dbReference type="EMBL" id="TFJ94913.1"/>
    </source>
</evidence>
<feature type="compositionally biased region" description="Low complexity" evidence="1">
    <location>
        <begin position="1"/>
        <end position="10"/>
    </location>
</feature>
<dbReference type="EMBL" id="QXTE01022190">
    <property type="protein sequence ID" value="TFJ94913.1"/>
    <property type="molecule type" value="Genomic_DNA"/>
</dbReference>
<feature type="region of interest" description="Disordered" evidence="1">
    <location>
        <begin position="1"/>
        <end position="77"/>
    </location>
</feature>
<evidence type="ECO:0000313" key="3">
    <source>
        <dbReference type="Proteomes" id="UP000297703"/>
    </source>
</evidence>
<reference evidence="2 3" key="1">
    <citation type="submission" date="2019-04" db="EMBL/GenBank/DDBJ databases">
        <title>Draft genome of the big-headed turtle Platysternon megacephalum.</title>
        <authorList>
            <person name="Gong S."/>
        </authorList>
    </citation>
    <scope>NUCLEOTIDE SEQUENCE [LARGE SCALE GENOMIC DNA]</scope>
    <source>
        <strain evidence="2">DO16091913</strain>
        <tissue evidence="2">Muscle</tissue>
    </source>
</reference>
<feature type="compositionally biased region" description="Basic and acidic residues" evidence="1">
    <location>
        <begin position="61"/>
        <end position="70"/>
    </location>
</feature>
<dbReference type="AlphaFoldDB" id="A0A4D9DIX4"/>